<feature type="compositionally biased region" description="Basic and acidic residues" evidence="5">
    <location>
        <begin position="372"/>
        <end position="382"/>
    </location>
</feature>
<name>A0A081CDU6_PSEA2</name>
<feature type="compositionally biased region" description="Basic and acidic residues" evidence="5">
    <location>
        <begin position="132"/>
        <end position="151"/>
    </location>
</feature>
<feature type="compositionally biased region" description="Pro residues" evidence="5">
    <location>
        <begin position="330"/>
        <end position="342"/>
    </location>
</feature>
<feature type="compositionally biased region" description="Basic and acidic residues" evidence="5">
    <location>
        <begin position="734"/>
        <end position="768"/>
    </location>
</feature>
<keyword evidence="8" id="KW-1185">Reference proteome</keyword>
<feature type="compositionally biased region" description="Low complexity" evidence="5">
    <location>
        <begin position="198"/>
        <end position="235"/>
    </location>
</feature>
<feature type="compositionally biased region" description="Basic and acidic residues" evidence="5">
    <location>
        <begin position="570"/>
        <end position="584"/>
    </location>
</feature>
<dbReference type="PANTHER" id="PTHR13484">
    <property type="entry name" value="FIP1-LIKE 1 PROTEIN"/>
    <property type="match status" value="1"/>
</dbReference>
<organism evidence="7">
    <name type="scientific">Pseudozyma antarctica</name>
    <name type="common">Yeast</name>
    <name type="synonym">Candida antarctica</name>
    <dbReference type="NCBI Taxonomy" id="84753"/>
    <lineage>
        <taxon>Eukaryota</taxon>
        <taxon>Fungi</taxon>
        <taxon>Dikarya</taxon>
        <taxon>Basidiomycota</taxon>
        <taxon>Ustilaginomycotina</taxon>
        <taxon>Ustilaginomycetes</taxon>
        <taxon>Ustilaginales</taxon>
        <taxon>Ustilaginaceae</taxon>
        <taxon>Moesziomyces</taxon>
    </lineage>
</organism>
<feature type="compositionally biased region" description="Low complexity" evidence="5">
    <location>
        <begin position="665"/>
        <end position="683"/>
    </location>
</feature>
<comment type="subcellular location">
    <subcellularLocation>
        <location evidence="1">Nucleus</location>
    </subcellularLocation>
</comment>
<dbReference type="EMBL" id="DF830073">
    <property type="protein sequence ID" value="GAK64842.1"/>
    <property type="molecule type" value="Genomic_DNA"/>
</dbReference>
<feature type="compositionally biased region" description="Low complexity" evidence="5">
    <location>
        <begin position="271"/>
        <end position="290"/>
    </location>
</feature>
<sequence length="927" mass="98683">MRVPSHGVGVASSICPTLAIPSSPDAHTSTEPFPSRFLTECHPIILFRWPSEESKEVQVRTSTLNATPLVRPTARGAPFRARSTRLQPPRLYLQLLLLLYATPDQPTDKSAMVPSTADVTARLANRAFVDGSHADGNARARVTGKSEERRGLNTTSRLRRSPPAHRTFLSKRLARASPASMEDDDDAFLYGDEPAPAPAAASKPHAAPANGATSSADAVANTTESTTTAPTNAGQKDQEDEDDDDDGDDDDADDDDSDSDIEFIIDATQEAQPPARPGARPAVPGARPLPTQSTPQRPQSTLTSEYTPLSRSQLLANASPASAAPAGAPGAPPPPPGAPPVKPQLASDTLGPEGGPPAVPSTAPRLNLSPGPDERAYPKPDDVVEEEESSARDIFDIDLESLADKPWRRYGADLTDYFNYGFNEDSWSVWRAKKEHMTGARKQTQASLFGGAGGEMPNMQQMMAMMPPPPQAMQAMMSQMGASNGGAGPMGMPPMPPDQMMAMMASMSGMPPMPGMPPPMMMPGMFGQPFNGDQTQPRQDGQHSPYPPQDQDQGRDGGARGWDAPASPRRGGEASESNDRRGEDEASDAPLGPLPPSVPMKPMSGADMSAFFGASGVDASQVAAAGIPVPPNGAEASDAGGAPSKKGGANTKPGHSSRAPPPGAAPSAPKGTSIRGRAAAAAAGAGGSSRGGRAHSPLPANVPSGPRNPGKRYNDRDTGAGAGDALDYGATAGEDDRDRRHDDEWDRGRDHGRDASGWDMSPRDDDRRRGGRSGRSRREGTYDSASANGRAEDDGYSRRGGSRSKRDEWDDDTASQTSASGRRRRGGGSRDHRSEPRERERERDRDVHRSDRDRDREREREREREVRSQARSERRAGRDLDDPAIPTGPAAQNARAGRKRSAPEDRDDDEHDAPKSSTRSRGGRKKR</sequence>
<evidence type="ECO:0000313" key="8">
    <source>
        <dbReference type="Proteomes" id="UP000053758"/>
    </source>
</evidence>
<feature type="compositionally biased region" description="Basic and acidic residues" evidence="5">
    <location>
        <begin position="828"/>
        <end position="881"/>
    </location>
</feature>
<feature type="compositionally biased region" description="Low complexity" evidence="5">
    <location>
        <begin position="318"/>
        <end position="329"/>
    </location>
</feature>
<feature type="region of interest" description="Disordered" evidence="5">
    <location>
        <begin position="132"/>
        <end position="390"/>
    </location>
</feature>
<feature type="domain" description="Pre-mRNA polyadenylation factor Fip1" evidence="6">
    <location>
        <begin position="396"/>
        <end position="437"/>
    </location>
</feature>
<proteinExistence type="inferred from homology"/>
<dbReference type="HOGENOM" id="CLU_008027_0_0_1"/>
<evidence type="ECO:0000256" key="5">
    <source>
        <dbReference type="SAM" id="MobiDB-lite"/>
    </source>
</evidence>
<feature type="compositionally biased region" description="Basic residues" evidence="5">
    <location>
        <begin position="157"/>
        <end position="174"/>
    </location>
</feature>
<accession>A0A081CDU6</accession>
<comment type="similarity">
    <text evidence="2">Belongs to the FIP1 family.</text>
</comment>
<gene>
    <name evidence="7" type="ORF">PAN0_006d3057</name>
</gene>
<feature type="compositionally biased region" description="Acidic residues" evidence="5">
    <location>
        <begin position="238"/>
        <end position="263"/>
    </location>
</feature>
<dbReference type="InterPro" id="IPR007854">
    <property type="entry name" value="Fip1_dom"/>
</dbReference>
<dbReference type="RefSeq" id="XP_014657185.1">
    <property type="nucleotide sequence ID" value="XM_014801699.1"/>
</dbReference>
<reference evidence="7" key="1">
    <citation type="submission" date="2014-07" db="EMBL/GenBank/DDBJ databases">
        <title>Draft genome sequence of the yeast Pseudozyma antarctica JCM 10317 known as a producer of lipase B which used in a wide range of industrial applications.</title>
        <authorList>
            <person name="Morita T."/>
            <person name="Saika A."/>
            <person name="Koike H."/>
        </authorList>
    </citation>
    <scope>NUCLEOTIDE SEQUENCE</scope>
    <source>
        <strain evidence="7">JCM 10317</strain>
    </source>
</reference>
<dbReference type="PANTHER" id="PTHR13484:SF0">
    <property type="entry name" value="PRE-MRNA 3'-END-PROCESSING FACTOR FIP1"/>
    <property type="match status" value="1"/>
</dbReference>
<feature type="region of interest" description="Disordered" evidence="5">
    <location>
        <begin position="625"/>
        <end position="927"/>
    </location>
</feature>
<evidence type="ECO:0000256" key="1">
    <source>
        <dbReference type="ARBA" id="ARBA00004123"/>
    </source>
</evidence>
<evidence type="ECO:0000313" key="7">
    <source>
        <dbReference type="EMBL" id="GAK64842.1"/>
    </source>
</evidence>
<dbReference type="InterPro" id="IPR051187">
    <property type="entry name" value="Pre-mRNA_3'-end_processing_reg"/>
</dbReference>
<evidence type="ECO:0000256" key="3">
    <source>
        <dbReference type="ARBA" id="ARBA00022664"/>
    </source>
</evidence>
<evidence type="ECO:0000259" key="6">
    <source>
        <dbReference type="Pfam" id="PF05182"/>
    </source>
</evidence>
<dbReference type="GO" id="GO:0005847">
    <property type="term" value="C:mRNA cleavage and polyadenylation specificity factor complex"/>
    <property type="evidence" value="ECO:0007669"/>
    <property type="project" value="TreeGrafter"/>
</dbReference>
<evidence type="ECO:0000256" key="4">
    <source>
        <dbReference type="ARBA" id="ARBA00023242"/>
    </source>
</evidence>
<evidence type="ECO:0000256" key="2">
    <source>
        <dbReference type="ARBA" id="ARBA00007459"/>
    </source>
</evidence>
<feature type="compositionally biased region" description="Low complexity" evidence="5">
    <location>
        <begin position="522"/>
        <end position="532"/>
    </location>
</feature>
<feature type="region of interest" description="Disordered" evidence="5">
    <location>
        <begin position="514"/>
        <end position="610"/>
    </location>
</feature>
<keyword evidence="3" id="KW-0507">mRNA processing</keyword>
<dbReference type="Proteomes" id="UP000053758">
    <property type="component" value="Unassembled WGS sequence"/>
</dbReference>
<dbReference type="GeneID" id="26303896"/>
<protein>
    <recommendedName>
        <fullName evidence="6">Pre-mRNA polyadenylation factor Fip1 domain-containing protein</fullName>
    </recommendedName>
</protein>
<dbReference type="GO" id="GO:0006397">
    <property type="term" value="P:mRNA processing"/>
    <property type="evidence" value="ECO:0007669"/>
    <property type="project" value="UniProtKB-KW"/>
</dbReference>
<dbReference type="AlphaFoldDB" id="A0A081CDU6"/>
<dbReference type="Pfam" id="PF05182">
    <property type="entry name" value="Fip1"/>
    <property type="match status" value="1"/>
</dbReference>
<feature type="compositionally biased region" description="Polar residues" evidence="5">
    <location>
        <begin position="291"/>
        <end position="316"/>
    </location>
</feature>
<keyword evidence="4" id="KW-0539">Nucleus</keyword>
<feature type="compositionally biased region" description="Low complexity" evidence="5">
    <location>
        <begin position="723"/>
        <end position="732"/>
    </location>
</feature>